<dbReference type="SUPFAM" id="SSF52540">
    <property type="entry name" value="P-loop containing nucleoside triphosphate hydrolases"/>
    <property type="match status" value="1"/>
</dbReference>
<name>A0A6A2YSS3_HIBSY</name>
<feature type="domain" description="CobQ/CobB/MinD/ParA nucleotide binding" evidence="4">
    <location>
        <begin position="84"/>
        <end position="200"/>
    </location>
</feature>
<accession>A0A6A2YSS3</accession>
<dbReference type="GO" id="GO:0009898">
    <property type="term" value="C:cytoplasmic side of plasma membrane"/>
    <property type="evidence" value="ECO:0007669"/>
    <property type="project" value="TreeGrafter"/>
</dbReference>
<protein>
    <submittedName>
        <fullName evidence="5">Septum site-determining protein minD-like protein</fullName>
    </submittedName>
</protein>
<keyword evidence="2" id="KW-0067">ATP-binding</keyword>
<evidence type="ECO:0000259" key="4">
    <source>
        <dbReference type="Pfam" id="PF01656"/>
    </source>
</evidence>
<dbReference type="InterPro" id="IPR027417">
    <property type="entry name" value="P-loop_NTPase"/>
</dbReference>
<dbReference type="PANTHER" id="PTHR43384">
    <property type="entry name" value="SEPTUM SITE-DETERMINING PROTEIN MIND HOMOLOG, CHLOROPLASTIC-RELATED"/>
    <property type="match status" value="1"/>
</dbReference>
<dbReference type="EMBL" id="VEPZ02001285">
    <property type="protein sequence ID" value="KAE8682360.1"/>
    <property type="molecule type" value="Genomic_DNA"/>
</dbReference>
<dbReference type="AlphaFoldDB" id="A0A6A2YSS3"/>
<sequence>MTSPVTTTMNTSEPKLLILKSNALSTTLPSNRNHTFLSPSFKPLLNTKTVKPLKLYPKSKHAPISSVLQWNRKPELAGETPRVVVITSRKGGIGKTTTTTTNVGLSLARLGFFVVAIDADVGPRNLDLLLGLENRVNYKVIDVLNDDCRLTKHWYETSSQDRYDQRRRYDVSFGCAEMMGLPLLGVIPDDSEVIRSINRGYLLVLNKPPTLSGLALEQAAWRLVEQDSMKAVMVEEEPKSVAFSLSLEGGSVFKELNLQRVKGFYNLSRRCKGIVIRNGGYASVLNQPFQRKTSLVFSNNNHEAIDHAISAKSGLTYPVLVDQQTNKPEQIGDEGNHPRQSWKQTHRGLYKYYPVWSPDDQEPPNQGENPNDFL</sequence>
<dbReference type="GO" id="GO:0005829">
    <property type="term" value="C:cytosol"/>
    <property type="evidence" value="ECO:0007669"/>
    <property type="project" value="TreeGrafter"/>
</dbReference>
<dbReference type="GO" id="GO:0051782">
    <property type="term" value="P:negative regulation of cell division"/>
    <property type="evidence" value="ECO:0007669"/>
    <property type="project" value="TreeGrafter"/>
</dbReference>
<gene>
    <name evidence="5" type="ORF">F3Y22_tig00111253pilonHSYRG00060</name>
</gene>
<dbReference type="Gene3D" id="3.40.50.300">
    <property type="entry name" value="P-loop containing nucleotide triphosphate hydrolases"/>
    <property type="match status" value="1"/>
</dbReference>
<proteinExistence type="predicted"/>
<evidence type="ECO:0000256" key="2">
    <source>
        <dbReference type="ARBA" id="ARBA00022840"/>
    </source>
</evidence>
<keyword evidence="1" id="KW-0547">Nucleotide-binding</keyword>
<comment type="caution">
    <text evidence="5">The sequence shown here is derived from an EMBL/GenBank/DDBJ whole genome shotgun (WGS) entry which is preliminary data.</text>
</comment>
<dbReference type="GO" id="GO:0005524">
    <property type="term" value="F:ATP binding"/>
    <property type="evidence" value="ECO:0007669"/>
    <property type="project" value="UniProtKB-KW"/>
</dbReference>
<dbReference type="GO" id="GO:0016887">
    <property type="term" value="F:ATP hydrolysis activity"/>
    <property type="evidence" value="ECO:0007669"/>
    <property type="project" value="TreeGrafter"/>
</dbReference>
<dbReference type="InterPro" id="IPR002586">
    <property type="entry name" value="CobQ/CobB/MinD/ParA_Nub-bd_dom"/>
</dbReference>
<dbReference type="Proteomes" id="UP000436088">
    <property type="component" value="Unassembled WGS sequence"/>
</dbReference>
<feature type="region of interest" description="Disordered" evidence="3">
    <location>
        <begin position="353"/>
        <end position="374"/>
    </location>
</feature>
<evidence type="ECO:0000313" key="6">
    <source>
        <dbReference type="Proteomes" id="UP000436088"/>
    </source>
</evidence>
<evidence type="ECO:0000256" key="3">
    <source>
        <dbReference type="SAM" id="MobiDB-lite"/>
    </source>
</evidence>
<evidence type="ECO:0000256" key="1">
    <source>
        <dbReference type="ARBA" id="ARBA00022741"/>
    </source>
</evidence>
<dbReference type="PANTHER" id="PTHR43384:SF6">
    <property type="entry name" value="SEPTUM SITE-DETERMINING PROTEIN MIND HOMOLOG, CHLOROPLASTIC"/>
    <property type="match status" value="1"/>
</dbReference>
<feature type="compositionally biased region" description="Polar residues" evidence="3">
    <location>
        <begin position="363"/>
        <end position="374"/>
    </location>
</feature>
<evidence type="ECO:0000313" key="5">
    <source>
        <dbReference type="EMBL" id="KAE8682360.1"/>
    </source>
</evidence>
<dbReference type="InterPro" id="IPR050625">
    <property type="entry name" value="ParA/MinD_ATPase"/>
</dbReference>
<reference evidence="5" key="1">
    <citation type="submission" date="2019-09" db="EMBL/GenBank/DDBJ databases">
        <title>Draft genome information of white flower Hibiscus syriacus.</title>
        <authorList>
            <person name="Kim Y.-M."/>
        </authorList>
    </citation>
    <scope>NUCLEOTIDE SEQUENCE [LARGE SCALE GENOMIC DNA]</scope>
    <source>
        <strain evidence="5">YM2019G1</strain>
    </source>
</reference>
<dbReference type="Pfam" id="PF01656">
    <property type="entry name" value="CbiA"/>
    <property type="match status" value="1"/>
</dbReference>
<organism evidence="5 6">
    <name type="scientific">Hibiscus syriacus</name>
    <name type="common">Rose of Sharon</name>
    <dbReference type="NCBI Taxonomy" id="106335"/>
    <lineage>
        <taxon>Eukaryota</taxon>
        <taxon>Viridiplantae</taxon>
        <taxon>Streptophyta</taxon>
        <taxon>Embryophyta</taxon>
        <taxon>Tracheophyta</taxon>
        <taxon>Spermatophyta</taxon>
        <taxon>Magnoliopsida</taxon>
        <taxon>eudicotyledons</taxon>
        <taxon>Gunneridae</taxon>
        <taxon>Pentapetalae</taxon>
        <taxon>rosids</taxon>
        <taxon>malvids</taxon>
        <taxon>Malvales</taxon>
        <taxon>Malvaceae</taxon>
        <taxon>Malvoideae</taxon>
        <taxon>Hibiscus</taxon>
    </lineage>
</organism>
<keyword evidence="6" id="KW-1185">Reference proteome</keyword>